<keyword evidence="2" id="KW-0699">rRNA-binding</keyword>
<dbReference type="GO" id="GO:0000049">
    <property type="term" value="F:tRNA binding"/>
    <property type="evidence" value="ECO:0007669"/>
    <property type="project" value="UniProtKB-KW"/>
</dbReference>
<dbReference type="Gene3D" id="3.10.290.10">
    <property type="entry name" value="RNA-binding S4 domain"/>
    <property type="match status" value="1"/>
</dbReference>
<name>D5EDU1_AMICL</name>
<dbReference type="Proteomes" id="UP000002366">
    <property type="component" value="Chromosome"/>
</dbReference>
<evidence type="ECO:0000313" key="7">
    <source>
        <dbReference type="EMBL" id="ADE56723.1"/>
    </source>
</evidence>
<accession>D5EDU1</accession>
<dbReference type="RefSeq" id="WP_013047989.1">
    <property type="nucleotide sequence ID" value="NC_014011.1"/>
</dbReference>
<keyword evidence="3 5" id="KW-0694">RNA-binding</keyword>
<dbReference type="InterPro" id="IPR002942">
    <property type="entry name" value="S4_RNA-bd"/>
</dbReference>
<dbReference type="AlphaFoldDB" id="D5EDU1"/>
<reference evidence="7 8" key="1">
    <citation type="journal article" date="2010" name="Stand. Genomic Sci.">
        <title>Complete genome sequence of Aminobacterium colombiense type strain (ALA-1).</title>
        <authorList>
            <person name="Chertkov O."/>
            <person name="Sikorski J."/>
            <person name="Brambilla E."/>
            <person name="Lapidus A."/>
            <person name="Copeland A."/>
            <person name="Glavina Del Rio T."/>
            <person name="Nolan M."/>
            <person name="Lucas S."/>
            <person name="Tice H."/>
            <person name="Cheng J.F."/>
            <person name="Han C."/>
            <person name="Detter J.C."/>
            <person name="Bruce D."/>
            <person name="Tapia R."/>
            <person name="Goodwin L."/>
            <person name="Pitluck S."/>
            <person name="Liolios K."/>
            <person name="Ivanova N."/>
            <person name="Mavromatis K."/>
            <person name="Ovchinnikova G."/>
            <person name="Pati A."/>
            <person name="Chen A."/>
            <person name="Palaniappan K."/>
            <person name="Land M."/>
            <person name="Hauser L."/>
            <person name="Chang Y.J."/>
            <person name="Jeffries C.D."/>
            <person name="Spring S."/>
            <person name="Rohde M."/>
            <person name="Goker M."/>
            <person name="Bristow J."/>
            <person name="Eisen J.A."/>
            <person name="Markowitz V."/>
            <person name="Hugenholtz P."/>
            <person name="Kyrpides N.C."/>
            <person name="Klenk H.P."/>
        </authorList>
    </citation>
    <scope>NUCLEOTIDE SEQUENCE [LARGE SCALE GENOMIC DNA]</scope>
    <source>
        <strain evidence="8">DSM 12261 / ALA-1</strain>
    </source>
</reference>
<dbReference type="STRING" id="572547.Amico_0588"/>
<evidence type="ECO:0000256" key="5">
    <source>
        <dbReference type="PROSITE-ProRule" id="PRU00182"/>
    </source>
</evidence>
<keyword evidence="4" id="KW-0648">Protein biosynthesis</keyword>
<dbReference type="EMBL" id="CP001997">
    <property type="protein sequence ID" value="ADE56723.1"/>
    <property type="molecule type" value="Genomic_DNA"/>
</dbReference>
<dbReference type="InterPro" id="IPR036986">
    <property type="entry name" value="S4_RNA-bd_sf"/>
</dbReference>
<dbReference type="KEGG" id="aco:Amico_0588"/>
<dbReference type="PIRSF" id="PIRSF038881">
    <property type="entry name" value="RNAbp_HP1423"/>
    <property type="match status" value="1"/>
</dbReference>
<keyword evidence="8" id="KW-1185">Reference proteome</keyword>
<sequence>MRLDKFLKESRLVKRRVVAQEMIGIGAVRLNGRQCRSSAQVCVGDTVEIAYMTRVLKVTVLVDDEKELRKKQSIPYVLQEERRVNSDEKPW</sequence>
<dbReference type="GO" id="GO:0006412">
    <property type="term" value="P:translation"/>
    <property type="evidence" value="ECO:0007669"/>
    <property type="project" value="UniProtKB-KW"/>
</dbReference>
<evidence type="ECO:0000256" key="1">
    <source>
        <dbReference type="ARBA" id="ARBA00022555"/>
    </source>
</evidence>
<dbReference type="Pfam" id="PF01479">
    <property type="entry name" value="S4"/>
    <property type="match status" value="1"/>
</dbReference>
<dbReference type="PROSITE" id="PS50889">
    <property type="entry name" value="S4"/>
    <property type="match status" value="1"/>
</dbReference>
<dbReference type="InterPro" id="IPR025490">
    <property type="entry name" value="RqcP"/>
</dbReference>
<dbReference type="SMART" id="SM00363">
    <property type="entry name" value="S4"/>
    <property type="match status" value="1"/>
</dbReference>
<proteinExistence type="predicted"/>
<organism evidence="7 8">
    <name type="scientific">Aminobacterium colombiense (strain DSM 12261 / ALA-1)</name>
    <dbReference type="NCBI Taxonomy" id="572547"/>
    <lineage>
        <taxon>Bacteria</taxon>
        <taxon>Thermotogati</taxon>
        <taxon>Synergistota</taxon>
        <taxon>Synergistia</taxon>
        <taxon>Synergistales</taxon>
        <taxon>Aminobacteriaceae</taxon>
        <taxon>Aminobacterium</taxon>
    </lineage>
</organism>
<feature type="domain" description="RNA-binding S4" evidence="6">
    <location>
        <begin position="1"/>
        <end position="60"/>
    </location>
</feature>
<dbReference type="GO" id="GO:0019843">
    <property type="term" value="F:rRNA binding"/>
    <property type="evidence" value="ECO:0007669"/>
    <property type="project" value="UniProtKB-KW"/>
</dbReference>
<evidence type="ECO:0000313" key="8">
    <source>
        <dbReference type="Proteomes" id="UP000002366"/>
    </source>
</evidence>
<dbReference type="eggNOG" id="COG1188">
    <property type="taxonomic scope" value="Bacteria"/>
</dbReference>
<evidence type="ECO:0000256" key="4">
    <source>
        <dbReference type="ARBA" id="ARBA00022917"/>
    </source>
</evidence>
<dbReference type="SUPFAM" id="SSF55174">
    <property type="entry name" value="Alpha-L RNA-binding motif"/>
    <property type="match status" value="1"/>
</dbReference>
<evidence type="ECO:0000259" key="6">
    <source>
        <dbReference type="SMART" id="SM00363"/>
    </source>
</evidence>
<gene>
    <name evidence="7" type="ordered locus">Amico_0588</name>
</gene>
<keyword evidence="1" id="KW-0820">tRNA-binding</keyword>
<protein>
    <submittedName>
        <fullName evidence="7">RNA-binding S4 domain protein</fullName>
    </submittedName>
</protein>
<dbReference type="OrthoDB" id="9805210at2"/>
<dbReference type="CDD" id="cd00165">
    <property type="entry name" value="S4"/>
    <property type="match status" value="1"/>
</dbReference>
<evidence type="ECO:0000256" key="2">
    <source>
        <dbReference type="ARBA" id="ARBA00022730"/>
    </source>
</evidence>
<evidence type="ECO:0000256" key="3">
    <source>
        <dbReference type="ARBA" id="ARBA00022884"/>
    </source>
</evidence>
<dbReference type="HOGENOM" id="CLU_101003_4_0_0"/>